<proteinExistence type="predicted"/>
<organism evidence="2 3">
    <name type="scientific">Sphingobacterium tenebrionis</name>
    <dbReference type="NCBI Taxonomy" id="3111775"/>
    <lineage>
        <taxon>Bacteria</taxon>
        <taxon>Pseudomonadati</taxon>
        <taxon>Bacteroidota</taxon>
        <taxon>Sphingobacteriia</taxon>
        <taxon>Sphingobacteriales</taxon>
        <taxon>Sphingobacteriaceae</taxon>
        <taxon>Sphingobacterium</taxon>
    </lineage>
</organism>
<comment type="caution">
    <text evidence="2">The sequence shown here is derived from an EMBL/GenBank/DDBJ whole genome shotgun (WGS) entry which is preliminary data.</text>
</comment>
<protein>
    <submittedName>
        <fullName evidence="2">Uncharacterized protein</fullName>
    </submittedName>
</protein>
<evidence type="ECO:0000313" key="3">
    <source>
        <dbReference type="Proteomes" id="UP001363035"/>
    </source>
</evidence>
<dbReference type="RefSeq" id="WP_257213744.1">
    <property type="nucleotide sequence ID" value="NZ_JAYLLN010000043.1"/>
</dbReference>
<keyword evidence="1" id="KW-0812">Transmembrane</keyword>
<keyword evidence="1" id="KW-0472">Membrane</keyword>
<evidence type="ECO:0000313" key="2">
    <source>
        <dbReference type="EMBL" id="MEI5986105.1"/>
    </source>
</evidence>
<feature type="transmembrane region" description="Helical" evidence="1">
    <location>
        <begin position="7"/>
        <end position="26"/>
    </location>
</feature>
<reference evidence="2 3" key="1">
    <citation type="submission" date="2024-01" db="EMBL/GenBank/DDBJ databases">
        <title>Sphingobacterium tenebrionis sp. nov., a novel endophyte isolated from tenebrio molitor intestines.</title>
        <authorList>
            <person name="Zhang C."/>
        </authorList>
    </citation>
    <scope>NUCLEOTIDE SEQUENCE [LARGE SCALE GENOMIC DNA]</scope>
    <source>
        <strain evidence="2 3">PU5-4</strain>
    </source>
</reference>
<gene>
    <name evidence="2" type="ORF">VJ786_14470</name>
</gene>
<sequence>MSDRSKKIFLALSIIVPFMLYCVFYYSNMIKNAPFRFTDFESLELTYGFPDSMLNYYNSKTHQYNYLTKEGKLVKDTLTLKKDELLYLHRKAQEFGFWNVDNDMITPEEGRKQGQRVARYKLTFTYKEKSKTVTMDADYPGNPKMVEAARTTVDEVLRMLASAKAK</sequence>
<keyword evidence="1" id="KW-1133">Transmembrane helix</keyword>
<evidence type="ECO:0000256" key="1">
    <source>
        <dbReference type="SAM" id="Phobius"/>
    </source>
</evidence>
<keyword evidence="3" id="KW-1185">Reference proteome</keyword>
<name>A0ABU8I9N2_9SPHI</name>
<dbReference type="Proteomes" id="UP001363035">
    <property type="component" value="Unassembled WGS sequence"/>
</dbReference>
<dbReference type="EMBL" id="JAYLLN010000043">
    <property type="protein sequence ID" value="MEI5986105.1"/>
    <property type="molecule type" value="Genomic_DNA"/>
</dbReference>
<accession>A0ABU8I9N2</accession>